<protein>
    <recommendedName>
        <fullName evidence="2">PAS domain-containing protein</fullName>
    </recommendedName>
</protein>
<dbReference type="InterPro" id="IPR003594">
    <property type="entry name" value="HATPase_dom"/>
</dbReference>
<evidence type="ECO:0000313" key="3">
    <source>
        <dbReference type="EMBL" id="CAA9334155.1"/>
    </source>
</evidence>
<evidence type="ECO:0000256" key="1">
    <source>
        <dbReference type="ARBA" id="ARBA00022527"/>
    </source>
</evidence>
<dbReference type="InterPro" id="IPR050267">
    <property type="entry name" value="Anti-sigma-factor_SerPK"/>
</dbReference>
<dbReference type="InterPro" id="IPR013656">
    <property type="entry name" value="PAS_4"/>
</dbReference>
<evidence type="ECO:0000259" key="2">
    <source>
        <dbReference type="SMART" id="SM00091"/>
    </source>
</evidence>
<dbReference type="InterPro" id="IPR035965">
    <property type="entry name" value="PAS-like_dom_sf"/>
</dbReference>
<dbReference type="CDD" id="cd00130">
    <property type="entry name" value="PAS"/>
    <property type="match status" value="1"/>
</dbReference>
<keyword evidence="1" id="KW-0723">Serine/threonine-protein kinase</keyword>
<dbReference type="PANTHER" id="PTHR35526">
    <property type="entry name" value="ANTI-SIGMA-F FACTOR RSBW-RELATED"/>
    <property type="match status" value="1"/>
</dbReference>
<dbReference type="AlphaFoldDB" id="A0A6J4LJW2"/>
<dbReference type="CDD" id="cd16936">
    <property type="entry name" value="HATPase_RsbW-like"/>
    <property type="match status" value="1"/>
</dbReference>
<proteinExistence type="predicted"/>
<dbReference type="SUPFAM" id="SSF55874">
    <property type="entry name" value="ATPase domain of HSP90 chaperone/DNA topoisomerase II/histidine kinase"/>
    <property type="match status" value="1"/>
</dbReference>
<feature type="domain" description="PAS" evidence="2">
    <location>
        <begin position="313"/>
        <end position="380"/>
    </location>
</feature>
<dbReference type="NCBIfam" id="TIGR00229">
    <property type="entry name" value="sensory_box"/>
    <property type="match status" value="1"/>
</dbReference>
<dbReference type="EMBL" id="CADCUJ010000019">
    <property type="protein sequence ID" value="CAA9334155.1"/>
    <property type="molecule type" value="Genomic_DNA"/>
</dbReference>
<gene>
    <name evidence="3" type="ORF">AVDCRST_MAG72-423</name>
</gene>
<dbReference type="GO" id="GO:0004674">
    <property type="term" value="F:protein serine/threonine kinase activity"/>
    <property type="evidence" value="ECO:0007669"/>
    <property type="project" value="UniProtKB-KW"/>
</dbReference>
<dbReference type="PANTHER" id="PTHR35526:SF3">
    <property type="entry name" value="ANTI-SIGMA-F FACTOR RSBW"/>
    <property type="match status" value="1"/>
</dbReference>
<dbReference type="Gene3D" id="3.30.450.20">
    <property type="entry name" value="PAS domain"/>
    <property type="match status" value="1"/>
</dbReference>
<keyword evidence="1" id="KW-0418">Kinase</keyword>
<dbReference type="SUPFAM" id="SSF55785">
    <property type="entry name" value="PYP-like sensor domain (PAS domain)"/>
    <property type="match status" value="1"/>
</dbReference>
<dbReference type="Pfam" id="PF13581">
    <property type="entry name" value="HATPase_c_2"/>
    <property type="match status" value="1"/>
</dbReference>
<name>A0A6J4LJW2_9ACTN</name>
<keyword evidence="1" id="KW-0808">Transferase</keyword>
<dbReference type="InterPro" id="IPR000014">
    <property type="entry name" value="PAS"/>
</dbReference>
<sequence>MADHPRSYRVRLPPRPTSVGRARKLVRRSLSNVGRSDLTEAAELLVSEVVTNALVHAGTPIDVALSLQDDGVRVEVADGSPHLPSRRSYGPAAGTGRGLMMLEQLVDDWGVVAEGDGKTVWFQLDGDPLAGAATSADPPMHPQSRPGRVLAVRLLNVPLLLHAAWQQHAESLLREHLLSRLDEQAPVDPIQEHADAGDAMAILAEQIPKPDISDDPDELMASAIEPHVSSPQVDLFVPAASVANFEVLNSSLEAAIALALQGEFLTPPAQPEMRRLRRWLCAEVSAQAAGSLPTPWPPDTRELSVDGPLDLPGWDPSRVRESPEAMIAADDTSRIVAASRSVLDLLGYRSPEDLEGQRLVSVIPRRFRQAHLAGFTMHVLTGRDPLLGTPIVVPALCADGEERLVELVIRSESVAGRALYLATLVAVEG</sequence>
<dbReference type="Gene3D" id="3.30.565.10">
    <property type="entry name" value="Histidine kinase-like ATPase, C-terminal domain"/>
    <property type="match status" value="1"/>
</dbReference>
<dbReference type="InterPro" id="IPR036890">
    <property type="entry name" value="HATPase_C_sf"/>
</dbReference>
<dbReference type="SMART" id="SM00091">
    <property type="entry name" value="PAS"/>
    <property type="match status" value="1"/>
</dbReference>
<dbReference type="Pfam" id="PF08448">
    <property type="entry name" value="PAS_4"/>
    <property type="match status" value="1"/>
</dbReference>
<organism evidence="3">
    <name type="scientific">uncultured Nocardioidaceae bacterium</name>
    <dbReference type="NCBI Taxonomy" id="253824"/>
    <lineage>
        <taxon>Bacteria</taxon>
        <taxon>Bacillati</taxon>
        <taxon>Actinomycetota</taxon>
        <taxon>Actinomycetes</taxon>
        <taxon>Propionibacteriales</taxon>
        <taxon>Nocardioidaceae</taxon>
        <taxon>environmental samples</taxon>
    </lineage>
</organism>
<reference evidence="3" key="1">
    <citation type="submission" date="2020-02" db="EMBL/GenBank/DDBJ databases">
        <authorList>
            <person name="Meier V. D."/>
        </authorList>
    </citation>
    <scope>NUCLEOTIDE SEQUENCE</scope>
    <source>
        <strain evidence="3">AVDCRST_MAG72</strain>
    </source>
</reference>
<accession>A0A6J4LJW2</accession>